<reference evidence="1 2" key="1">
    <citation type="submission" date="2020-09" db="EMBL/GenBank/DDBJ databases">
        <title>De no assembly of potato wild relative species, Solanum commersonii.</title>
        <authorList>
            <person name="Cho K."/>
        </authorList>
    </citation>
    <scope>NUCLEOTIDE SEQUENCE [LARGE SCALE GENOMIC DNA]</scope>
    <source>
        <strain evidence="1">LZ3.2</strain>
        <tissue evidence="1">Leaf</tissue>
    </source>
</reference>
<sequence length="75" mass="8819">MAITSPKAPMYQALKEKINLSRERNSRRVAEWFRDTVLDHPKLENLRMMKAKGKRQSKLTKGRIAELIDEPDLLR</sequence>
<comment type="caution">
    <text evidence="1">The sequence shown here is derived from an EMBL/GenBank/DDBJ whole genome shotgun (WGS) entry which is preliminary data.</text>
</comment>
<dbReference type="EMBL" id="JACXVP010000001">
    <property type="protein sequence ID" value="KAG5632356.1"/>
    <property type="molecule type" value="Genomic_DNA"/>
</dbReference>
<dbReference type="AlphaFoldDB" id="A0A9J6B722"/>
<keyword evidence="2" id="KW-1185">Reference proteome</keyword>
<proteinExistence type="predicted"/>
<evidence type="ECO:0000313" key="2">
    <source>
        <dbReference type="Proteomes" id="UP000824120"/>
    </source>
</evidence>
<evidence type="ECO:0000313" key="1">
    <source>
        <dbReference type="EMBL" id="KAG5632356.1"/>
    </source>
</evidence>
<gene>
    <name evidence="1" type="ORF">H5410_004073</name>
</gene>
<protein>
    <submittedName>
        <fullName evidence="1">Uncharacterized protein</fullName>
    </submittedName>
</protein>
<organism evidence="1 2">
    <name type="scientific">Solanum commersonii</name>
    <name type="common">Commerson's wild potato</name>
    <name type="synonym">Commerson's nightshade</name>
    <dbReference type="NCBI Taxonomy" id="4109"/>
    <lineage>
        <taxon>Eukaryota</taxon>
        <taxon>Viridiplantae</taxon>
        <taxon>Streptophyta</taxon>
        <taxon>Embryophyta</taxon>
        <taxon>Tracheophyta</taxon>
        <taxon>Spermatophyta</taxon>
        <taxon>Magnoliopsida</taxon>
        <taxon>eudicotyledons</taxon>
        <taxon>Gunneridae</taxon>
        <taxon>Pentapetalae</taxon>
        <taxon>asterids</taxon>
        <taxon>lamiids</taxon>
        <taxon>Solanales</taxon>
        <taxon>Solanaceae</taxon>
        <taxon>Solanoideae</taxon>
        <taxon>Solaneae</taxon>
        <taxon>Solanum</taxon>
    </lineage>
</organism>
<dbReference type="Proteomes" id="UP000824120">
    <property type="component" value="Chromosome 1"/>
</dbReference>
<name>A0A9J6B722_SOLCO</name>
<accession>A0A9J6B722</accession>